<protein>
    <submittedName>
        <fullName evidence="1">Uncharacterized protein</fullName>
    </submittedName>
</protein>
<reference evidence="1" key="1">
    <citation type="submission" date="2020-04" db="EMBL/GenBank/DDBJ databases">
        <authorList>
            <person name="Chiriac C."/>
            <person name="Salcher M."/>
            <person name="Ghai R."/>
            <person name="Kavagutti S V."/>
        </authorList>
    </citation>
    <scope>NUCLEOTIDE SEQUENCE</scope>
</reference>
<gene>
    <name evidence="1" type="ORF">UFOVP75_214</name>
</gene>
<accession>A0A6J5L2P0</accession>
<evidence type="ECO:0000313" key="1">
    <source>
        <dbReference type="EMBL" id="CAB4127473.1"/>
    </source>
</evidence>
<dbReference type="EMBL" id="LR796209">
    <property type="protein sequence ID" value="CAB4127473.1"/>
    <property type="molecule type" value="Genomic_DNA"/>
</dbReference>
<organism evidence="1">
    <name type="scientific">uncultured Caudovirales phage</name>
    <dbReference type="NCBI Taxonomy" id="2100421"/>
    <lineage>
        <taxon>Viruses</taxon>
        <taxon>Duplodnaviria</taxon>
        <taxon>Heunggongvirae</taxon>
        <taxon>Uroviricota</taxon>
        <taxon>Caudoviricetes</taxon>
        <taxon>Peduoviridae</taxon>
        <taxon>Maltschvirus</taxon>
        <taxon>Maltschvirus maltsch</taxon>
    </lineage>
</organism>
<proteinExistence type="predicted"/>
<sequence>MKRGYFRKPRADHPEGYFSAIPGRSKGILVVTSHVDEEVLAEFRAKWYETISGVNGWCAASNCIVNVNLNEPRVRVGRKAERRRRFARNMIKESQ</sequence>
<name>A0A6J5L2P0_9CAUD</name>